<name>A0A852YCT6_9MICO</name>
<sequence>MRFLVAAFLDDVALDAEFEPGTLPLHVTLLGPGDTHADQGQLEAGIEAALAAFAPLEVEAGDDELFGDAHDVEVTLLDDETGELDAVHRALIQQLRPLGVSLVDARHAGAGFRPHVTAVDGDRLDRGERVELDAVALLERDPHADGGPVWRLIAQFPLI</sequence>
<comment type="caution">
    <text evidence="1">The sequence shown here is derived from an EMBL/GenBank/DDBJ whole genome shotgun (WGS) entry which is preliminary data.</text>
</comment>
<dbReference type="SUPFAM" id="SSF55144">
    <property type="entry name" value="LigT-like"/>
    <property type="match status" value="1"/>
</dbReference>
<dbReference type="InterPro" id="IPR009097">
    <property type="entry name" value="Cyclic_Pdiesterase"/>
</dbReference>
<proteinExistence type="predicted"/>
<accession>A0A852YCT6</accession>
<dbReference type="Gene3D" id="3.90.1140.10">
    <property type="entry name" value="Cyclic phosphodiesterase"/>
    <property type="match status" value="1"/>
</dbReference>
<evidence type="ECO:0000313" key="2">
    <source>
        <dbReference type="Proteomes" id="UP000553888"/>
    </source>
</evidence>
<dbReference type="Proteomes" id="UP000553888">
    <property type="component" value="Unassembled WGS sequence"/>
</dbReference>
<reference evidence="1 2" key="1">
    <citation type="submission" date="2020-07" db="EMBL/GenBank/DDBJ databases">
        <title>Sequencing the genomes of 1000 actinobacteria strains.</title>
        <authorList>
            <person name="Klenk H.-P."/>
        </authorList>
    </citation>
    <scope>NUCLEOTIDE SEQUENCE [LARGE SCALE GENOMIC DNA]</scope>
    <source>
        <strain evidence="1 2">DSM 23141</strain>
    </source>
</reference>
<dbReference type="EMBL" id="JACBZY010000001">
    <property type="protein sequence ID" value="NYG99130.1"/>
    <property type="molecule type" value="Genomic_DNA"/>
</dbReference>
<dbReference type="GO" id="GO:0016874">
    <property type="term" value="F:ligase activity"/>
    <property type="evidence" value="ECO:0007669"/>
    <property type="project" value="UniProtKB-KW"/>
</dbReference>
<organism evidence="1 2">
    <name type="scientific">Schumannella luteola</name>
    <dbReference type="NCBI Taxonomy" id="472059"/>
    <lineage>
        <taxon>Bacteria</taxon>
        <taxon>Bacillati</taxon>
        <taxon>Actinomycetota</taxon>
        <taxon>Actinomycetes</taxon>
        <taxon>Micrococcales</taxon>
        <taxon>Microbacteriaceae</taxon>
        <taxon>Schumannella</taxon>
    </lineage>
</organism>
<evidence type="ECO:0000313" key="1">
    <source>
        <dbReference type="EMBL" id="NYG99130.1"/>
    </source>
</evidence>
<dbReference type="AlphaFoldDB" id="A0A852YCT6"/>
<protein>
    <submittedName>
        <fullName evidence="1">2'-5' RNA ligase</fullName>
    </submittedName>
</protein>
<keyword evidence="1" id="KW-0436">Ligase</keyword>
<keyword evidence="2" id="KW-1185">Reference proteome</keyword>
<dbReference type="RefSeq" id="WP_179567130.1">
    <property type="nucleotide sequence ID" value="NZ_JACBZY010000001.1"/>
</dbReference>
<dbReference type="Pfam" id="PF13563">
    <property type="entry name" value="2_5_RNA_ligase2"/>
    <property type="match status" value="1"/>
</dbReference>
<gene>
    <name evidence="1" type="ORF">BJ979_001756</name>
</gene>